<dbReference type="GO" id="GO:0008641">
    <property type="term" value="F:ubiquitin-like modifier activating enzyme activity"/>
    <property type="evidence" value="ECO:0007669"/>
    <property type="project" value="InterPro"/>
</dbReference>
<dbReference type="GO" id="GO:0045116">
    <property type="term" value="P:protein neddylation"/>
    <property type="evidence" value="ECO:0007669"/>
    <property type="project" value="UniProtKB-UniPathway"/>
</dbReference>
<name>A0A087GJR9_ARAAL</name>
<evidence type="ECO:0000313" key="3">
    <source>
        <dbReference type="Proteomes" id="UP000029120"/>
    </source>
</evidence>
<keyword evidence="3" id="KW-1185">Reference proteome</keyword>
<reference evidence="3" key="1">
    <citation type="journal article" date="2015" name="Nat. Plants">
        <title>Genome expansion of Arabis alpina linked with retrotransposition and reduced symmetric DNA methylation.</title>
        <authorList>
            <person name="Willing E.M."/>
            <person name="Rawat V."/>
            <person name="Mandakova T."/>
            <person name="Maumus F."/>
            <person name="James G.V."/>
            <person name="Nordstroem K.J."/>
            <person name="Becker C."/>
            <person name="Warthmann N."/>
            <person name="Chica C."/>
            <person name="Szarzynska B."/>
            <person name="Zytnicki M."/>
            <person name="Albani M.C."/>
            <person name="Kiefer C."/>
            <person name="Bergonzi S."/>
            <person name="Castaings L."/>
            <person name="Mateos J.L."/>
            <person name="Berns M.C."/>
            <person name="Bujdoso N."/>
            <person name="Piofczyk T."/>
            <person name="de Lorenzo L."/>
            <person name="Barrero-Sicilia C."/>
            <person name="Mateos I."/>
            <person name="Piednoel M."/>
            <person name="Hagmann J."/>
            <person name="Chen-Min-Tao R."/>
            <person name="Iglesias-Fernandez R."/>
            <person name="Schuster S.C."/>
            <person name="Alonso-Blanco C."/>
            <person name="Roudier F."/>
            <person name="Carbonero P."/>
            <person name="Paz-Ares J."/>
            <person name="Davis S.J."/>
            <person name="Pecinka A."/>
            <person name="Quesneville H."/>
            <person name="Colot V."/>
            <person name="Lysak M.A."/>
            <person name="Weigel D."/>
            <person name="Coupland G."/>
            <person name="Schneeberger K."/>
        </authorList>
    </citation>
    <scope>NUCLEOTIDE SEQUENCE [LARGE SCALE GENOMIC DNA]</scope>
    <source>
        <strain evidence="3">cv. Pajares</strain>
    </source>
</reference>
<dbReference type="InterPro" id="IPR000594">
    <property type="entry name" value="ThiF_NAD_FAD-bd"/>
</dbReference>
<sequence>MNSVQGHVCLLHLPPFESSRSLSSVITFAESLHSPSLSMADLNVLQCKLRDLDKLLLRAGNLVGANFDPGTQLKDDIRNYLRILVVGAGGLGCELLKDLALSGFTNLDVIDMDRTRSPISIASSSSANFSFFVSWFYVQQL</sequence>
<dbReference type="Gene3D" id="3.40.50.720">
    <property type="entry name" value="NAD(P)-binding Rossmann-like Domain"/>
    <property type="match status" value="1"/>
</dbReference>
<organism evidence="2 3">
    <name type="scientific">Arabis alpina</name>
    <name type="common">Alpine rock-cress</name>
    <dbReference type="NCBI Taxonomy" id="50452"/>
    <lineage>
        <taxon>Eukaryota</taxon>
        <taxon>Viridiplantae</taxon>
        <taxon>Streptophyta</taxon>
        <taxon>Embryophyta</taxon>
        <taxon>Tracheophyta</taxon>
        <taxon>Spermatophyta</taxon>
        <taxon>Magnoliopsida</taxon>
        <taxon>eudicotyledons</taxon>
        <taxon>Gunneridae</taxon>
        <taxon>Pentapetalae</taxon>
        <taxon>rosids</taxon>
        <taxon>malvids</taxon>
        <taxon>Brassicales</taxon>
        <taxon>Brassicaceae</taxon>
        <taxon>Arabideae</taxon>
        <taxon>Arabis</taxon>
    </lineage>
</organism>
<proteinExistence type="predicted"/>
<evidence type="ECO:0000313" key="2">
    <source>
        <dbReference type="EMBL" id="KFK30121.1"/>
    </source>
</evidence>
<dbReference type="Gramene" id="KFK30121">
    <property type="protein sequence ID" value="KFK30121"/>
    <property type="gene ID" value="AALP_AA7G219600"/>
</dbReference>
<dbReference type="OrthoDB" id="1939006at2759"/>
<dbReference type="SUPFAM" id="SSF69572">
    <property type="entry name" value="Activating enzymes of the ubiquitin-like proteins"/>
    <property type="match status" value="1"/>
</dbReference>
<dbReference type="Proteomes" id="UP000029120">
    <property type="component" value="Chromosome 7"/>
</dbReference>
<dbReference type="UniPathway" id="UPA00885"/>
<dbReference type="InterPro" id="IPR035985">
    <property type="entry name" value="Ubiquitin-activating_enz"/>
</dbReference>
<protein>
    <recommendedName>
        <fullName evidence="1">THIF-type NAD/FAD binding fold domain-containing protein</fullName>
    </recommendedName>
</protein>
<gene>
    <name evidence="2" type="ordered locus">AALP_Aa7g219600</name>
</gene>
<feature type="domain" description="THIF-type NAD/FAD binding fold" evidence="1">
    <location>
        <begin position="72"/>
        <end position="114"/>
    </location>
</feature>
<accession>A0A087GJR9</accession>
<evidence type="ECO:0000259" key="1">
    <source>
        <dbReference type="Pfam" id="PF00899"/>
    </source>
</evidence>
<dbReference type="EMBL" id="CM002875">
    <property type="protein sequence ID" value="KFK30121.1"/>
    <property type="molecule type" value="Genomic_DNA"/>
</dbReference>
<dbReference type="Pfam" id="PF00899">
    <property type="entry name" value="ThiF"/>
    <property type="match status" value="1"/>
</dbReference>
<dbReference type="eggNOG" id="KOG2015">
    <property type="taxonomic scope" value="Eukaryota"/>
</dbReference>
<dbReference type="AlphaFoldDB" id="A0A087GJR9"/>